<name>A0A5Q2MQ82_9ACTN</name>
<dbReference type="EMBL" id="CP045737">
    <property type="protein sequence ID" value="QGG42915.1"/>
    <property type="molecule type" value="Genomic_DNA"/>
</dbReference>
<dbReference type="KEGG" id="aef:GEV26_16885"/>
<feature type="domain" description="Methyltransferase" evidence="1">
    <location>
        <begin position="56"/>
        <end position="149"/>
    </location>
</feature>
<keyword evidence="3" id="KW-1185">Reference proteome</keyword>
<dbReference type="Proteomes" id="UP000392064">
    <property type="component" value="Chromosome"/>
</dbReference>
<dbReference type="GO" id="GO:0008168">
    <property type="term" value="F:methyltransferase activity"/>
    <property type="evidence" value="ECO:0007669"/>
    <property type="project" value="UniProtKB-KW"/>
</dbReference>
<dbReference type="SUPFAM" id="SSF53335">
    <property type="entry name" value="S-adenosyl-L-methionine-dependent methyltransferases"/>
    <property type="match status" value="1"/>
</dbReference>
<dbReference type="InterPro" id="IPR025714">
    <property type="entry name" value="Methyltranfer_dom"/>
</dbReference>
<proteinExistence type="predicted"/>
<dbReference type="Gene3D" id="3.40.50.150">
    <property type="entry name" value="Vaccinia Virus protein VP39"/>
    <property type="match status" value="1"/>
</dbReference>
<sequence length="214" mass="22449">MSLAFDPTSAYDAAFSGKATQVVGDSGGHEPFEVGVWSSDPDWIDHALFIDPCDGATLDVGCGPGRLVGEIARRDVPAMGIDVSIEAVRQTRFRGADALLGDIFLEIPDEGEWKYALLADGNLGIGGDPSRLLARLREVLSPDGVVIAEVAEHGAGLVREERQLLVEGRLSVAFDWAVVGLDAIEAVAAEGGMRVIGTSSVGGRHTATMIPISP</sequence>
<dbReference type="GO" id="GO:0032259">
    <property type="term" value="P:methylation"/>
    <property type="evidence" value="ECO:0007669"/>
    <property type="project" value="UniProtKB-KW"/>
</dbReference>
<accession>A0A5Q2MQ82</accession>
<keyword evidence="2" id="KW-0808">Transferase</keyword>
<gene>
    <name evidence="2" type="ORF">GEV26_16885</name>
</gene>
<reference evidence="2 3" key="1">
    <citation type="submission" date="2019-11" db="EMBL/GenBank/DDBJ databases">
        <authorList>
            <person name="Li J."/>
        </authorList>
    </citation>
    <scope>NUCLEOTIDE SEQUENCE [LARGE SCALE GENOMIC DNA]</scope>
    <source>
        <strain evidence="2 3">MF47</strain>
    </source>
</reference>
<dbReference type="RefSeq" id="WP_153654719.1">
    <property type="nucleotide sequence ID" value="NZ_CP045737.1"/>
</dbReference>
<dbReference type="CDD" id="cd02440">
    <property type="entry name" value="AdoMet_MTases"/>
    <property type="match status" value="1"/>
</dbReference>
<dbReference type="InterPro" id="IPR029063">
    <property type="entry name" value="SAM-dependent_MTases_sf"/>
</dbReference>
<evidence type="ECO:0000313" key="2">
    <source>
        <dbReference type="EMBL" id="QGG42915.1"/>
    </source>
</evidence>
<dbReference type="AlphaFoldDB" id="A0A5Q2MQ82"/>
<protein>
    <submittedName>
        <fullName evidence="2">SAM-dependent methyltransferase</fullName>
    </submittedName>
</protein>
<evidence type="ECO:0000313" key="3">
    <source>
        <dbReference type="Proteomes" id="UP000392064"/>
    </source>
</evidence>
<evidence type="ECO:0000259" key="1">
    <source>
        <dbReference type="Pfam" id="PF13847"/>
    </source>
</evidence>
<dbReference type="Pfam" id="PF13847">
    <property type="entry name" value="Methyltransf_31"/>
    <property type="match status" value="1"/>
</dbReference>
<organism evidence="2 3">
    <name type="scientific">Aeromicrobium yanjiei</name>
    <dbReference type="NCBI Taxonomy" id="2662028"/>
    <lineage>
        <taxon>Bacteria</taxon>
        <taxon>Bacillati</taxon>
        <taxon>Actinomycetota</taxon>
        <taxon>Actinomycetes</taxon>
        <taxon>Propionibacteriales</taxon>
        <taxon>Nocardioidaceae</taxon>
        <taxon>Aeromicrobium</taxon>
    </lineage>
</organism>
<keyword evidence="2" id="KW-0489">Methyltransferase</keyword>